<dbReference type="GO" id="GO:1990075">
    <property type="term" value="C:periciliary membrane compartment"/>
    <property type="evidence" value="ECO:0007669"/>
    <property type="project" value="TreeGrafter"/>
</dbReference>
<evidence type="ECO:0000256" key="1">
    <source>
        <dbReference type="ARBA" id="ARBA00004342"/>
    </source>
</evidence>
<keyword evidence="7 12" id="KW-0547">Nucleotide-binding</keyword>
<keyword evidence="5" id="KW-1003">Cell membrane</keyword>
<evidence type="ECO:0000256" key="5">
    <source>
        <dbReference type="ARBA" id="ARBA00022475"/>
    </source>
</evidence>
<dbReference type="InterPro" id="IPR036850">
    <property type="entry name" value="NDK-like_dom_sf"/>
</dbReference>
<keyword evidence="4 12" id="KW-0343">GTPase activation</keyword>
<evidence type="ECO:0000256" key="6">
    <source>
        <dbReference type="ARBA" id="ARBA00022707"/>
    </source>
</evidence>
<evidence type="ECO:0000256" key="12">
    <source>
        <dbReference type="PIRNR" id="PIRNR037947"/>
    </source>
</evidence>
<evidence type="ECO:0000256" key="4">
    <source>
        <dbReference type="ARBA" id="ARBA00022468"/>
    </source>
</evidence>
<dbReference type="SUPFAM" id="SSF69340">
    <property type="entry name" value="C-terminal domain of adenylylcyclase associated protein"/>
    <property type="match status" value="1"/>
</dbReference>
<evidence type="ECO:0000256" key="15">
    <source>
        <dbReference type="SAM" id="MobiDB-lite"/>
    </source>
</evidence>
<evidence type="ECO:0000256" key="3">
    <source>
        <dbReference type="ARBA" id="ARBA00015771"/>
    </source>
</evidence>
<feature type="lipid moiety-binding region" description="N-myristoyl glycine" evidence="14">
    <location>
        <position position="2"/>
    </location>
</feature>
<dbReference type="GO" id="GO:0005096">
    <property type="term" value="F:GTPase activator activity"/>
    <property type="evidence" value="ECO:0007669"/>
    <property type="project" value="UniProtKB-UniRule"/>
</dbReference>
<dbReference type="FunFam" id="2.160.20.70:FF:000004">
    <property type="entry name" value="Protein XRP2"/>
    <property type="match status" value="1"/>
</dbReference>
<evidence type="ECO:0000259" key="16">
    <source>
        <dbReference type="PROSITE" id="PS51329"/>
    </source>
</evidence>
<feature type="binding site" evidence="13">
    <location>
        <begin position="117"/>
        <end position="120"/>
    </location>
    <ligand>
        <name>GTP</name>
        <dbReference type="ChEBI" id="CHEBI:37565"/>
    </ligand>
</feature>
<comment type="similarity">
    <text evidence="2 12">Belongs to the TBCC family.</text>
</comment>
<dbReference type="Pfam" id="PF07986">
    <property type="entry name" value="TBCC"/>
    <property type="match status" value="1"/>
</dbReference>
<name>A0A2R5L6E3_9ACAR</name>
<keyword evidence="8 12" id="KW-0342">GTP-binding</keyword>
<dbReference type="GO" id="GO:0005525">
    <property type="term" value="F:GTP binding"/>
    <property type="evidence" value="ECO:0007669"/>
    <property type="project" value="UniProtKB-UniRule"/>
</dbReference>
<dbReference type="GO" id="GO:0006892">
    <property type="term" value="P:post-Golgi vesicle-mediated transport"/>
    <property type="evidence" value="ECO:0007669"/>
    <property type="project" value="TreeGrafter"/>
</dbReference>
<dbReference type="Gene3D" id="2.160.20.70">
    <property type="match status" value="1"/>
</dbReference>
<evidence type="ECO:0000313" key="17">
    <source>
        <dbReference type="EMBL" id="MBY05049.1"/>
    </source>
</evidence>
<dbReference type="Gene3D" id="3.30.70.141">
    <property type="entry name" value="Nucleoside diphosphate kinase-like domain"/>
    <property type="match status" value="1"/>
</dbReference>
<evidence type="ECO:0000256" key="7">
    <source>
        <dbReference type="ARBA" id="ARBA00022741"/>
    </source>
</evidence>
<dbReference type="PANTHER" id="PTHR15440:SF0">
    <property type="entry name" value="PROTEIN XRP2"/>
    <property type="match status" value="1"/>
</dbReference>
<dbReference type="PANTHER" id="PTHR15440">
    <property type="entry name" value="XRP2 PROTEIN"/>
    <property type="match status" value="1"/>
</dbReference>
<dbReference type="GO" id="GO:0005929">
    <property type="term" value="C:cilium"/>
    <property type="evidence" value="ECO:0007669"/>
    <property type="project" value="TreeGrafter"/>
</dbReference>
<dbReference type="PROSITE" id="PS51329">
    <property type="entry name" value="C_CAP_COFACTOR_C"/>
    <property type="match status" value="1"/>
</dbReference>
<dbReference type="InterPro" id="IPR017901">
    <property type="entry name" value="C-CAP_CF_C-like"/>
</dbReference>
<feature type="lipid moiety-binding region" description="S-palmitoyl cysteine" evidence="14">
    <location>
        <position position="3"/>
    </location>
</feature>
<dbReference type="InterPro" id="IPR012945">
    <property type="entry name" value="Tubulin-bd_cofactor_C_dom"/>
</dbReference>
<dbReference type="SMART" id="SM00673">
    <property type="entry name" value="CARP"/>
    <property type="match status" value="2"/>
</dbReference>
<evidence type="ECO:0000256" key="11">
    <source>
        <dbReference type="ARBA" id="ARBA00023288"/>
    </source>
</evidence>
<evidence type="ECO:0000256" key="13">
    <source>
        <dbReference type="PIRSR" id="PIRSR037947-1"/>
    </source>
</evidence>
<evidence type="ECO:0000256" key="9">
    <source>
        <dbReference type="ARBA" id="ARBA00023136"/>
    </source>
</evidence>
<dbReference type="InterPro" id="IPR016098">
    <property type="entry name" value="CAP/MinC_C"/>
</dbReference>
<evidence type="ECO:0000256" key="14">
    <source>
        <dbReference type="PIRSR" id="PIRSR037947-2"/>
    </source>
</evidence>
<comment type="subcellular location">
    <subcellularLocation>
        <location evidence="1">Cell membrane</location>
        <topology evidence="1">Lipid-anchor</topology>
        <orientation evidence="1">Cytoplasmic side</orientation>
    </subcellularLocation>
</comment>
<keyword evidence="11" id="KW-0449">Lipoprotein</keyword>
<keyword evidence="6" id="KW-0519">Myristate</keyword>
<reference evidence="17" key="1">
    <citation type="submission" date="2018-03" db="EMBL/GenBank/DDBJ databases">
        <title>The relapsing fever spirochete Borrelia turicatae persists in the highly oxidative environment of its soft-bodied tick vector.</title>
        <authorList>
            <person name="Bourret T.J."/>
            <person name="Boyle W.K."/>
            <person name="Valenzuela J.G."/>
            <person name="Oliveira F."/>
            <person name="Lopez J.E."/>
        </authorList>
    </citation>
    <scope>NUCLEOTIDE SEQUENCE</scope>
    <source>
        <strain evidence="17">Kansas strain/isolate</strain>
        <tissue evidence="17">Salivary glands</tissue>
    </source>
</reference>
<accession>A0A2R5L6E3</accession>
<evidence type="ECO:0000256" key="2">
    <source>
        <dbReference type="ARBA" id="ARBA00008848"/>
    </source>
</evidence>
<keyword evidence="9" id="KW-0472">Membrane</keyword>
<feature type="region of interest" description="Disordered" evidence="15">
    <location>
        <begin position="1"/>
        <end position="30"/>
    </location>
</feature>
<dbReference type="InterPro" id="IPR039093">
    <property type="entry name" value="XRP2"/>
</dbReference>
<evidence type="ECO:0000256" key="8">
    <source>
        <dbReference type="ARBA" id="ARBA00023134"/>
    </source>
</evidence>
<protein>
    <recommendedName>
        <fullName evidence="3 12">Protein XRP2</fullName>
    </recommendedName>
</protein>
<sequence>MGCFQTKLKSMPEEGSEGERRHSGSKTYSWDHRKREINPKGYTVENLKGQTVGRAPGTVNGQQFIIQNCEDSNIYIFDHLNTVTVDDCNNCNIFLGPTKASIFLRDCKDCRVAAICQQLRTRDCHRVDCFLCCATQPSIESSSEMRFGCLCISYKQLEDQFKYACLSPFNNNWQHVYDFTPDSVEPNWTLFPHDVRMEDFLPVPATPELSSVLLSMDPGTSAVPRTPSPSERLTGDKQRCLVVFFSDGQSQQRAVSFIREMEKTPNTLVRTLEVAITEQDAQRIFGTDSYAKVARSGPVIAAEYAGSDCIKSCQEIAKAIATDTGSTGMVYVSSHSRFASQQLETLFSITASFNPYPGA</sequence>
<comment type="function">
    <text evidence="12">Acts as a GTPase-activating protein (GAP) for tubulin in concert with tubulin-specific chaperone C, but does not enhance tubulin heterodimerization.</text>
</comment>
<dbReference type="PIRSF" id="PIRSF037947">
    <property type="entry name" value="Protein_XRP2"/>
    <property type="match status" value="1"/>
</dbReference>
<organism evidence="17">
    <name type="scientific">Ornithodoros turicata</name>
    <dbReference type="NCBI Taxonomy" id="34597"/>
    <lineage>
        <taxon>Eukaryota</taxon>
        <taxon>Metazoa</taxon>
        <taxon>Ecdysozoa</taxon>
        <taxon>Arthropoda</taxon>
        <taxon>Chelicerata</taxon>
        <taxon>Arachnida</taxon>
        <taxon>Acari</taxon>
        <taxon>Parasitiformes</taxon>
        <taxon>Ixodida</taxon>
        <taxon>Ixodoidea</taxon>
        <taxon>Argasidae</taxon>
        <taxon>Ornithodorinae</taxon>
        <taxon>Ornithodoros</taxon>
    </lineage>
</organism>
<dbReference type="InterPro" id="IPR036223">
    <property type="entry name" value="CAP_C_sf"/>
</dbReference>
<dbReference type="EMBL" id="GGLE01000923">
    <property type="protein sequence ID" value="MBY05049.1"/>
    <property type="molecule type" value="Transcribed_RNA"/>
</dbReference>
<proteinExistence type="inferred from homology"/>
<feature type="domain" description="C-CAP/cofactor C-like" evidence="16">
    <location>
        <begin position="24"/>
        <end position="181"/>
    </location>
</feature>
<keyword evidence="10" id="KW-0564">Palmitate</keyword>
<dbReference type="AlphaFoldDB" id="A0A2R5L6E3"/>
<dbReference type="InterPro" id="IPR006599">
    <property type="entry name" value="CARP_motif"/>
</dbReference>
<evidence type="ECO:0000256" key="10">
    <source>
        <dbReference type="ARBA" id="ARBA00023139"/>
    </source>
</evidence>